<dbReference type="Pfam" id="PF09388">
    <property type="entry name" value="SpoOE-like"/>
    <property type="match status" value="1"/>
</dbReference>
<dbReference type="SUPFAM" id="SSF140500">
    <property type="entry name" value="BAS1536-like"/>
    <property type="match status" value="1"/>
</dbReference>
<dbReference type="GO" id="GO:0043937">
    <property type="term" value="P:regulation of sporulation"/>
    <property type="evidence" value="ECO:0007669"/>
    <property type="project" value="InterPro"/>
</dbReference>
<dbReference type="EMBL" id="RBZM01000005">
    <property type="protein sequence ID" value="RKP53954.1"/>
    <property type="molecule type" value="Genomic_DNA"/>
</dbReference>
<evidence type="ECO:0000313" key="2">
    <source>
        <dbReference type="Proteomes" id="UP000282076"/>
    </source>
</evidence>
<dbReference type="InterPro" id="IPR036638">
    <property type="entry name" value="HLH_DNA-bd_sf"/>
</dbReference>
<proteinExistence type="predicted"/>
<accession>A0A494XW99</accession>
<sequence length="87" mass="10346">MRRGRHMAAAEHPYLSSNRAETPIISLKPNRMADLTEEIDRLRKEMTETFLQEHSFIADSVMELSRRLDQKINEYMKQVLLSREEVR</sequence>
<name>A0A494XW99_9BACL</name>
<dbReference type="GO" id="GO:0046983">
    <property type="term" value="F:protein dimerization activity"/>
    <property type="evidence" value="ECO:0007669"/>
    <property type="project" value="InterPro"/>
</dbReference>
<dbReference type="Proteomes" id="UP000282076">
    <property type="component" value="Unassembled WGS sequence"/>
</dbReference>
<evidence type="ECO:0000313" key="1">
    <source>
        <dbReference type="EMBL" id="RKP53954.1"/>
    </source>
</evidence>
<protein>
    <submittedName>
        <fullName evidence="1">Aspartyl-phosphate phosphatase Spo0E family protein</fullName>
    </submittedName>
</protein>
<dbReference type="InterPro" id="IPR018540">
    <property type="entry name" value="Spo0E-like"/>
</dbReference>
<reference evidence="1 2" key="1">
    <citation type="submission" date="2018-10" db="EMBL/GenBank/DDBJ databases">
        <title>Cohnella sp. M2MS4P-1, whole genome shotgun sequence.</title>
        <authorList>
            <person name="Tuo L."/>
        </authorList>
    </citation>
    <scope>NUCLEOTIDE SEQUENCE [LARGE SCALE GENOMIC DNA]</scope>
    <source>
        <strain evidence="1 2">M2MS4P-1</strain>
    </source>
</reference>
<dbReference type="InterPro" id="IPR037208">
    <property type="entry name" value="Spo0E-like_sf"/>
</dbReference>
<comment type="caution">
    <text evidence="1">The sequence shown here is derived from an EMBL/GenBank/DDBJ whole genome shotgun (WGS) entry which is preliminary data.</text>
</comment>
<dbReference type="Gene3D" id="4.10.280.10">
    <property type="entry name" value="Helix-loop-helix DNA-binding domain"/>
    <property type="match status" value="1"/>
</dbReference>
<dbReference type="AlphaFoldDB" id="A0A494XW99"/>
<gene>
    <name evidence="1" type="ORF">D7Z26_11210</name>
</gene>
<organism evidence="1 2">
    <name type="scientific">Cohnella endophytica</name>
    <dbReference type="NCBI Taxonomy" id="2419778"/>
    <lineage>
        <taxon>Bacteria</taxon>
        <taxon>Bacillati</taxon>
        <taxon>Bacillota</taxon>
        <taxon>Bacilli</taxon>
        <taxon>Bacillales</taxon>
        <taxon>Paenibacillaceae</taxon>
        <taxon>Cohnella</taxon>
    </lineage>
</organism>
<keyword evidence="2" id="KW-1185">Reference proteome</keyword>